<feature type="coiled-coil region" evidence="1">
    <location>
        <begin position="36"/>
        <end position="89"/>
    </location>
</feature>
<protein>
    <submittedName>
        <fullName evidence="3">Uncharacterized protein</fullName>
    </submittedName>
</protein>
<evidence type="ECO:0000313" key="4">
    <source>
        <dbReference type="Proteomes" id="UP000219669"/>
    </source>
</evidence>
<keyword evidence="1" id="KW-0175">Coiled coil</keyword>
<organism evidence="3 4">
    <name type="scientific">Alysiella filiformis DSM 16848</name>
    <dbReference type="NCBI Taxonomy" id="1120981"/>
    <lineage>
        <taxon>Bacteria</taxon>
        <taxon>Pseudomonadati</taxon>
        <taxon>Pseudomonadota</taxon>
        <taxon>Betaproteobacteria</taxon>
        <taxon>Neisseriales</taxon>
        <taxon>Neisseriaceae</taxon>
        <taxon>Alysiella</taxon>
    </lineage>
</organism>
<keyword evidence="4" id="KW-1185">Reference proteome</keyword>
<keyword evidence="2" id="KW-0812">Transmembrane</keyword>
<evidence type="ECO:0000256" key="1">
    <source>
        <dbReference type="SAM" id="Coils"/>
    </source>
</evidence>
<name>A0A286E5S7_9NEIS</name>
<dbReference type="AlphaFoldDB" id="A0A286E5S7"/>
<dbReference type="RefSeq" id="WP_143269098.1">
    <property type="nucleotide sequence ID" value="NZ_CP083931.1"/>
</dbReference>
<feature type="transmembrane region" description="Helical" evidence="2">
    <location>
        <begin position="107"/>
        <end position="130"/>
    </location>
</feature>
<dbReference type="Proteomes" id="UP000219669">
    <property type="component" value="Unassembled WGS sequence"/>
</dbReference>
<keyword evidence="2" id="KW-0472">Membrane</keyword>
<reference evidence="3 4" key="1">
    <citation type="submission" date="2017-09" db="EMBL/GenBank/DDBJ databases">
        <authorList>
            <person name="Ehlers B."/>
            <person name="Leendertz F.H."/>
        </authorList>
    </citation>
    <scope>NUCLEOTIDE SEQUENCE [LARGE SCALE GENOMIC DNA]</scope>
    <source>
        <strain evidence="3 4">DSM 16848</strain>
    </source>
</reference>
<gene>
    <name evidence="3" type="ORF">SAMN02746062_00561</name>
</gene>
<evidence type="ECO:0000313" key="3">
    <source>
        <dbReference type="EMBL" id="SOD66252.1"/>
    </source>
</evidence>
<sequence length="388" mass="45500">MKKQYFEHKITDLKWKVERVKIHFLKQNFRISYLEIEQIQTQISELRNEIKQYTCSFESRYEPNLVELKQECTTQLDKLSLDLNKLVNQEDGFNYGNKSFAEILSPLVTLFIGLLPIAAFFNALILYYYLNHLGLINVFPLVVYDIGLIPIVAFSIVLMIFFSFGFAIEFPNKKFRYWKLLGIFIVVYFFSLLGFYLISENWKIGGIAGLLWAALVVLFSWLRNKINEFKNFRDVKWIHSILFIVFFIVIWWVLWFSSIMKTQHEQPLSQVFVSSRITEPDTDTKIFKLNINFSKNLNENEKMKLAQMFRDKREKNKVEIHSAICQSNDDYLIGKLMIKTKNIHVLCPVGKELSEHQTIGKFCYQFSAGGAFGDDLIDVTAICQVPTK</sequence>
<feature type="transmembrane region" description="Helical" evidence="2">
    <location>
        <begin position="142"/>
        <end position="168"/>
    </location>
</feature>
<feature type="transmembrane region" description="Helical" evidence="2">
    <location>
        <begin position="180"/>
        <end position="198"/>
    </location>
</feature>
<keyword evidence="2" id="KW-1133">Transmembrane helix</keyword>
<feature type="transmembrane region" description="Helical" evidence="2">
    <location>
        <begin position="235"/>
        <end position="255"/>
    </location>
</feature>
<dbReference type="EMBL" id="OCNF01000003">
    <property type="protein sequence ID" value="SOD66252.1"/>
    <property type="molecule type" value="Genomic_DNA"/>
</dbReference>
<feature type="transmembrane region" description="Helical" evidence="2">
    <location>
        <begin position="204"/>
        <end position="223"/>
    </location>
</feature>
<accession>A0A286E5S7</accession>
<proteinExistence type="predicted"/>
<evidence type="ECO:0000256" key="2">
    <source>
        <dbReference type="SAM" id="Phobius"/>
    </source>
</evidence>